<dbReference type="KEGG" id="cbd:CBUD_0924"/>
<dbReference type="SUPFAM" id="SSF64076">
    <property type="entry name" value="MTH938-like"/>
    <property type="match status" value="1"/>
</dbReference>
<dbReference type="Proteomes" id="UP000008555">
    <property type="component" value="Chromosome"/>
</dbReference>
<dbReference type="Gene3D" id="3.40.1230.10">
    <property type="entry name" value="MTH938-like"/>
    <property type="match status" value="1"/>
</dbReference>
<dbReference type="Pfam" id="PF04430">
    <property type="entry name" value="DUF498"/>
    <property type="match status" value="1"/>
</dbReference>
<proteinExistence type="predicted"/>
<dbReference type="InterPro" id="IPR007523">
    <property type="entry name" value="NDUFAF3/AAMDC"/>
</dbReference>
<protein>
    <submittedName>
        <fullName evidence="1">Hypothetical membrane spanning protein</fullName>
    </submittedName>
</protein>
<organism evidence="1 2">
    <name type="scientific">Coxiella burnetii (strain Dugway 5J108-111)</name>
    <dbReference type="NCBI Taxonomy" id="434922"/>
    <lineage>
        <taxon>Bacteria</taxon>
        <taxon>Pseudomonadati</taxon>
        <taxon>Pseudomonadota</taxon>
        <taxon>Gammaproteobacteria</taxon>
        <taxon>Legionellales</taxon>
        <taxon>Coxiellaceae</taxon>
        <taxon>Coxiella</taxon>
    </lineage>
</organism>
<evidence type="ECO:0000313" key="1">
    <source>
        <dbReference type="EMBL" id="ABS77902.1"/>
    </source>
</evidence>
<dbReference type="AlphaFoldDB" id="A9KFL2"/>
<dbReference type="RefSeq" id="WP_011996831.1">
    <property type="nucleotide sequence ID" value="NC_009727.1"/>
</dbReference>
<name>A9KFL2_COXBN</name>
<dbReference type="CDD" id="cd05560">
    <property type="entry name" value="Xcc1710_like"/>
    <property type="match status" value="1"/>
</dbReference>
<dbReference type="HOGENOM" id="CLU_074390_2_1_6"/>
<reference evidence="1 2" key="1">
    <citation type="journal article" date="2009" name="Infect. Immun.">
        <title>Comparative genomics reveal extensive transposon-mediated genomic plasticity and diversity among potential effector proteins within the genus Coxiella.</title>
        <authorList>
            <person name="Beare P.A."/>
            <person name="Unsworth N."/>
            <person name="Andoh M."/>
            <person name="Voth D.E."/>
            <person name="Omsland A."/>
            <person name="Gilk S.D."/>
            <person name="Williams K.P."/>
            <person name="Sobral B.W."/>
            <person name="Kupko J.J.III."/>
            <person name="Porcella S.F."/>
            <person name="Samuel J.E."/>
            <person name="Heinzen R.A."/>
        </authorList>
    </citation>
    <scope>NUCLEOTIDE SEQUENCE [LARGE SCALE GENOMIC DNA]</scope>
    <source>
        <strain evidence="1 2">Dugway 5J108-111</strain>
    </source>
</reference>
<dbReference type="InterPro" id="IPR036748">
    <property type="entry name" value="MTH938-like_sf"/>
</dbReference>
<dbReference type="EMBL" id="CP000733">
    <property type="protein sequence ID" value="ABS77902.1"/>
    <property type="molecule type" value="Genomic_DNA"/>
</dbReference>
<gene>
    <name evidence="1" type="ordered locus">CBUD_0924</name>
</gene>
<sequence>MLLTEDSGISNYHINAYGPDSVTVNKVTYTSSLLVSPYQLVPEWGPRSLDELGSEHIEAILALEPEIVILGTGQNFKWPSKTQLAPFHQRRIGVECMDTGAACRTYTALMSEGRKVVAALLIG</sequence>
<evidence type="ECO:0000313" key="2">
    <source>
        <dbReference type="Proteomes" id="UP000008555"/>
    </source>
</evidence>
<dbReference type="PANTHER" id="PTHR21192:SF2">
    <property type="entry name" value="NADH DEHYDROGENASE [UBIQUINONE] 1 ALPHA SUBCOMPLEX ASSEMBLY FACTOR 3"/>
    <property type="match status" value="1"/>
</dbReference>
<dbReference type="PANTHER" id="PTHR21192">
    <property type="entry name" value="NUCLEAR PROTEIN E3-3"/>
    <property type="match status" value="1"/>
</dbReference>
<accession>A9KFL2</accession>